<dbReference type="GO" id="GO:0019285">
    <property type="term" value="P:glycine betaine biosynthetic process from choline"/>
    <property type="evidence" value="ECO:0007669"/>
    <property type="project" value="UniProtKB-UniRule"/>
</dbReference>
<evidence type="ECO:0000256" key="1">
    <source>
        <dbReference type="ARBA" id="ARBA00004719"/>
    </source>
</evidence>
<feature type="DNA-binding region" description="H-T-H motif" evidence="7 8">
    <location>
        <begin position="31"/>
        <end position="50"/>
    </location>
</feature>
<dbReference type="InterPro" id="IPR001647">
    <property type="entry name" value="HTH_TetR"/>
</dbReference>
<gene>
    <name evidence="7 10" type="primary">betI</name>
    <name evidence="10" type="ORF">OUO13_13865</name>
</gene>
<keyword evidence="4 7" id="KW-0238">DNA-binding</keyword>
<dbReference type="Gene3D" id="1.10.357.10">
    <property type="entry name" value="Tetracycline Repressor, domain 2"/>
    <property type="match status" value="1"/>
</dbReference>
<keyword evidence="11" id="KW-1185">Reference proteome</keyword>
<dbReference type="Pfam" id="PF00440">
    <property type="entry name" value="TetR_N"/>
    <property type="match status" value="1"/>
</dbReference>
<evidence type="ECO:0000256" key="3">
    <source>
        <dbReference type="ARBA" id="ARBA00023015"/>
    </source>
</evidence>
<feature type="domain" description="HTH tetR-type" evidence="9">
    <location>
        <begin position="8"/>
        <end position="68"/>
    </location>
</feature>
<name>A0A9X3ISE2_9GAMM</name>
<dbReference type="GO" id="GO:0003700">
    <property type="term" value="F:DNA-binding transcription factor activity"/>
    <property type="evidence" value="ECO:0007669"/>
    <property type="project" value="UniProtKB-UniRule"/>
</dbReference>
<keyword evidence="2 7" id="KW-0678">Repressor</keyword>
<comment type="function">
    <text evidence="6">Repressor involved in the biosynthesis of the osmoprotectant glycine betaine. It represses transcription of the choline transporter BetT and the genes of BetAB involved in the synthesis of glycine betaine.</text>
</comment>
<evidence type="ECO:0000256" key="2">
    <source>
        <dbReference type="ARBA" id="ARBA00022491"/>
    </source>
</evidence>
<dbReference type="RefSeq" id="WP_283174485.1">
    <property type="nucleotide sequence ID" value="NZ_JAPNOA010000039.1"/>
</dbReference>
<dbReference type="Proteomes" id="UP001150830">
    <property type="component" value="Unassembled WGS sequence"/>
</dbReference>
<evidence type="ECO:0000256" key="5">
    <source>
        <dbReference type="ARBA" id="ARBA00023163"/>
    </source>
</evidence>
<dbReference type="SUPFAM" id="SSF48498">
    <property type="entry name" value="Tetracyclin repressor-like, C-terminal domain"/>
    <property type="match status" value="1"/>
</dbReference>
<evidence type="ECO:0000259" key="9">
    <source>
        <dbReference type="PROSITE" id="PS50977"/>
    </source>
</evidence>
<protein>
    <recommendedName>
        <fullName evidence="7">HTH-type transcriptional regulator BetI</fullName>
    </recommendedName>
</protein>
<dbReference type="InterPro" id="IPR036271">
    <property type="entry name" value="Tet_transcr_reg_TetR-rel_C_sf"/>
</dbReference>
<evidence type="ECO:0000256" key="4">
    <source>
        <dbReference type="ARBA" id="ARBA00023125"/>
    </source>
</evidence>
<comment type="function">
    <text evidence="7">Repressor involved in choline regulation of the bet genes.</text>
</comment>
<sequence length="212" mass="23948">MPKLGVAEIRKPQLIEATMEAINAVGLQKANVVMISGYAGVSPAIINHHFGGKDNLLEATMRSVLKQLSDSIRRQLADVPREDVMGRLNAIVRGNFDDTQVDSRVVKTWLAFWTQSMHNDALFRLQRVNEKRLLSYLTYELCRVLPRERARFVAQTVAALIDGIWLRGALTPEGINVRLAQQLINDYIRQQLPAELVGIYDQRVAAAEREQE</sequence>
<dbReference type="HAMAP" id="MF_00768">
    <property type="entry name" value="HTH_type_BetI"/>
    <property type="match status" value="1"/>
</dbReference>
<dbReference type="NCBIfam" id="TIGR03384">
    <property type="entry name" value="betaine_BetI"/>
    <property type="match status" value="1"/>
</dbReference>
<dbReference type="SUPFAM" id="SSF46689">
    <property type="entry name" value="Homeodomain-like"/>
    <property type="match status" value="1"/>
</dbReference>
<dbReference type="PROSITE" id="PS50977">
    <property type="entry name" value="HTH_TETR_2"/>
    <property type="match status" value="1"/>
</dbReference>
<dbReference type="NCBIfam" id="NF001978">
    <property type="entry name" value="PRK00767.1"/>
    <property type="match status" value="1"/>
</dbReference>
<organism evidence="10 11">
    <name type="scientific">Parathalassolituus penaei</name>
    <dbReference type="NCBI Taxonomy" id="2997323"/>
    <lineage>
        <taxon>Bacteria</taxon>
        <taxon>Pseudomonadati</taxon>
        <taxon>Pseudomonadota</taxon>
        <taxon>Gammaproteobacteria</taxon>
        <taxon>Oceanospirillales</taxon>
        <taxon>Oceanospirillaceae</taxon>
        <taxon>Parathalassolituus</taxon>
    </lineage>
</organism>
<comment type="pathway">
    <text evidence="1 7">Amine and polyamine biosynthesis; betaine biosynthesis via choline pathway [regulation].</text>
</comment>
<evidence type="ECO:0000256" key="8">
    <source>
        <dbReference type="PROSITE-ProRule" id="PRU00335"/>
    </source>
</evidence>
<proteinExistence type="inferred from homology"/>
<evidence type="ECO:0000313" key="10">
    <source>
        <dbReference type="EMBL" id="MCY0966277.1"/>
    </source>
</evidence>
<dbReference type="GO" id="GO:0045892">
    <property type="term" value="P:negative regulation of DNA-templated transcription"/>
    <property type="evidence" value="ECO:0007669"/>
    <property type="project" value="UniProtKB-UniRule"/>
</dbReference>
<dbReference type="AlphaFoldDB" id="A0A9X3ISE2"/>
<keyword evidence="3 7" id="KW-0805">Transcription regulation</keyword>
<dbReference type="EMBL" id="JAPNOA010000039">
    <property type="protein sequence ID" value="MCY0966277.1"/>
    <property type="molecule type" value="Genomic_DNA"/>
</dbReference>
<dbReference type="InterPro" id="IPR009057">
    <property type="entry name" value="Homeodomain-like_sf"/>
</dbReference>
<dbReference type="InterPro" id="IPR039538">
    <property type="entry name" value="BetI_C"/>
</dbReference>
<comment type="caution">
    <text evidence="10">The sequence shown here is derived from an EMBL/GenBank/DDBJ whole genome shotgun (WGS) entry which is preliminary data.</text>
</comment>
<evidence type="ECO:0000256" key="7">
    <source>
        <dbReference type="HAMAP-Rule" id="MF_00768"/>
    </source>
</evidence>
<dbReference type="Pfam" id="PF13977">
    <property type="entry name" value="TetR_C_6"/>
    <property type="match status" value="1"/>
</dbReference>
<evidence type="ECO:0000256" key="6">
    <source>
        <dbReference type="ARBA" id="ARBA00024936"/>
    </source>
</evidence>
<evidence type="ECO:0000313" key="11">
    <source>
        <dbReference type="Proteomes" id="UP001150830"/>
    </source>
</evidence>
<keyword evidence="5 7" id="KW-0804">Transcription</keyword>
<dbReference type="InterPro" id="IPR017757">
    <property type="entry name" value="Tscrpt_rep_BetI"/>
</dbReference>
<accession>A0A9X3ISE2</accession>
<reference evidence="10" key="1">
    <citation type="submission" date="2022-11" db="EMBL/GenBank/DDBJ databases">
        <title>Parathalassolutuus dongxingensis gen. nov., sp. nov., a novel member of family Oceanospirillaceae isolated from a coastal shrimp pond in Guangxi, China.</title>
        <authorList>
            <person name="Chen H."/>
        </authorList>
    </citation>
    <scope>NUCLEOTIDE SEQUENCE</scope>
    <source>
        <strain evidence="10">G-43</strain>
    </source>
</reference>
<dbReference type="GO" id="GO:0003677">
    <property type="term" value="F:DNA binding"/>
    <property type="evidence" value="ECO:0007669"/>
    <property type="project" value="UniProtKB-UniRule"/>
</dbReference>